<dbReference type="RefSeq" id="WP_084255548.1">
    <property type="nucleotide sequence ID" value="NZ_FWWV01000001.1"/>
</dbReference>
<feature type="transmembrane region" description="Helical" evidence="6">
    <location>
        <begin position="6"/>
        <end position="23"/>
    </location>
</feature>
<evidence type="ECO:0000256" key="1">
    <source>
        <dbReference type="ARBA" id="ARBA00004651"/>
    </source>
</evidence>
<name>A0A1W1UD26_9PAST</name>
<protein>
    <submittedName>
        <fullName evidence="8">Tight adherence protein B</fullName>
    </submittedName>
</protein>
<gene>
    <name evidence="8" type="ORF">SAMN05660772_00274</name>
</gene>
<dbReference type="InterPro" id="IPR018076">
    <property type="entry name" value="T2SS_GspF_dom"/>
</dbReference>
<feature type="transmembrane region" description="Helical" evidence="6">
    <location>
        <begin position="66"/>
        <end position="84"/>
    </location>
</feature>
<dbReference type="Pfam" id="PF00482">
    <property type="entry name" value="T2SSF"/>
    <property type="match status" value="1"/>
</dbReference>
<keyword evidence="2" id="KW-1003">Cell membrane</keyword>
<dbReference type="AlphaFoldDB" id="A0A1W1UD26"/>
<keyword evidence="9" id="KW-1185">Reference proteome</keyword>
<evidence type="ECO:0000256" key="2">
    <source>
        <dbReference type="ARBA" id="ARBA00022475"/>
    </source>
</evidence>
<proteinExistence type="predicted"/>
<keyword evidence="3 6" id="KW-0812">Transmembrane</keyword>
<dbReference type="Proteomes" id="UP000192408">
    <property type="component" value="Unassembled WGS sequence"/>
</dbReference>
<comment type="subcellular location">
    <subcellularLocation>
        <location evidence="1">Cell membrane</location>
        <topology evidence="1">Multi-pass membrane protein</topology>
    </subcellularLocation>
</comment>
<reference evidence="9" key="1">
    <citation type="submission" date="2017-04" db="EMBL/GenBank/DDBJ databases">
        <authorList>
            <person name="Varghese N."/>
            <person name="Submissions S."/>
        </authorList>
    </citation>
    <scope>NUCLEOTIDE SEQUENCE [LARGE SCALE GENOMIC DNA]</scope>
    <source>
        <strain evidence="9">DSM 23072</strain>
    </source>
</reference>
<feature type="transmembrane region" description="Helical" evidence="6">
    <location>
        <begin position="270"/>
        <end position="290"/>
    </location>
</feature>
<feature type="transmembrane region" description="Helical" evidence="6">
    <location>
        <begin position="235"/>
        <end position="255"/>
    </location>
</feature>
<evidence type="ECO:0000256" key="5">
    <source>
        <dbReference type="ARBA" id="ARBA00023136"/>
    </source>
</evidence>
<evidence type="ECO:0000259" key="7">
    <source>
        <dbReference type="Pfam" id="PF00482"/>
    </source>
</evidence>
<accession>A0A1W1UD26</accession>
<dbReference type="STRING" id="1122938.SAMN05660772_00274"/>
<dbReference type="PANTHER" id="PTHR35007">
    <property type="entry name" value="INTEGRAL MEMBRANE PROTEIN-RELATED"/>
    <property type="match status" value="1"/>
</dbReference>
<dbReference type="EMBL" id="FWWV01000001">
    <property type="protein sequence ID" value="SMB78969.1"/>
    <property type="molecule type" value="Genomic_DNA"/>
</dbReference>
<evidence type="ECO:0000313" key="8">
    <source>
        <dbReference type="EMBL" id="SMB78969.1"/>
    </source>
</evidence>
<keyword evidence="4 6" id="KW-1133">Transmembrane helix</keyword>
<sequence length="294" mass="34254">MNLYYLILLFGLLLVLFTLINWIKVKKTVAIKEYHTASFFSRWLDSVSVKVKKWLFYFSFGKPKNIPIHSVVLFFMFFISMLLNDKFLKANTYLFLISIVLLFIFAVWFLGNKRSKKIFENTFPEVIQVIVSATSSGAGLLQALERCGQNIHGPLGSEFQTIYRRLAIGEEASSVFADSYTRYPYKEYYYFIMIIKLNLARGGQIREVISRLGKVITDSKKMEQRKKSMTSEARMSAMIVACIPLSFFIFMRFFMTENFDFVINDPSGRIVLYYVLGSESLGLFIVWWLMRKST</sequence>
<feature type="transmembrane region" description="Helical" evidence="6">
    <location>
        <begin position="90"/>
        <end position="110"/>
    </location>
</feature>
<evidence type="ECO:0000256" key="4">
    <source>
        <dbReference type="ARBA" id="ARBA00022989"/>
    </source>
</evidence>
<dbReference type="PANTHER" id="PTHR35007:SF2">
    <property type="entry name" value="PILUS ASSEMBLE PROTEIN"/>
    <property type="match status" value="1"/>
</dbReference>
<evidence type="ECO:0000313" key="9">
    <source>
        <dbReference type="Proteomes" id="UP000192408"/>
    </source>
</evidence>
<organism evidence="8 9">
    <name type="scientific">Pasteurella testudinis DSM 23072</name>
    <dbReference type="NCBI Taxonomy" id="1122938"/>
    <lineage>
        <taxon>Bacteria</taxon>
        <taxon>Pseudomonadati</taxon>
        <taxon>Pseudomonadota</taxon>
        <taxon>Gammaproteobacteria</taxon>
        <taxon>Pasteurellales</taxon>
        <taxon>Pasteurellaceae</taxon>
        <taxon>Pasteurella</taxon>
    </lineage>
</organism>
<feature type="domain" description="Type II secretion system protein GspF" evidence="7">
    <location>
        <begin position="128"/>
        <end position="251"/>
    </location>
</feature>
<keyword evidence="5 6" id="KW-0472">Membrane</keyword>
<dbReference type="GO" id="GO:0005886">
    <property type="term" value="C:plasma membrane"/>
    <property type="evidence" value="ECO:0007669"/>
    <property type="project" value="UniProtKB-SubCell"/>
</dbReference>
<evidence type="ECO:0000256" key="6">
    <source>
        <dbReference type="SAM" id="Phobius"/>
    </source>
</evidence>
<evidence type="ECO:0000256" key="3">
    <source>
        <dbReference type="ARBA" id="ARBA00022692"/>
    </source>
</evidence>